<evidence type="ECO:0000256" key="3">
    <source>
        <dbReference type="ARBA" id="ARBA00023157"/>
    </source>
</evidence>
<dbReference type="EnsemblMetazoa" id="Aqu2.1.37934_001">
    <property type="protein sequence ID" value="Aqu2.1.37934_001"/>
    <property type="gene ID" value="Aqu2.1.37934"/>
</dbReference>
<dbReference type="SUPFAM" id="SSF56487">
    <property type="entry name" value="SRCR-like"/>
    <property type="match status" value="2"/>
</dbReference>
<evidence type="ECO:0000259" key="7">
    <source>
        <dbReference type="PROSITE" id="PS50287"/>
    </source>
</evidence>
<reference evidence="8" key="2">
    <citation type="submission" date="2017-05" db="UniProtKB">
        <authorList>
            <consortium name="EnsemblMetazoa"/>
        </authorList>
    </citation>
    <scope>IDENTIFICATION</scope>
</reference>
<dbReference type="Pfam" id="PF00530">
    <property type="entry name" value="SRCR"/>
    <property type="match status" value="1"/>
</dbReference>
<evidence type="ECO:0000256" key="6">
    <source>
        <dbReference type="SAM" id="SignalP"/>
    </source>
</evidence>
<proteinExistence type="predicted"/>
<keyword evidence="1 6" id="KW-0732">Signal</keyword>
<keyword evidence="9" id="KW-1185">Reference proteome</keyword>
<dbReference type="PANTHER" id="PTHR19331">
    <property type="entry name" value="SCAVENGER RECEPTOR DOMAIN-CONTAINING"/>
    <property type="match status" value="1"/>
</dbReference>
<feature type="chain" id="PRO_5013118420" description="SRCR domain-containing protein" evidence="6">
    <location>
        <begin position="18"/>
        <end position="352"/>
    </location>
</feature>
<keyword evidence="5" id="KW-0812">Transmembrane</keyword>
<keyword evidence="5" id="KW-1133">Transmembrane helix</keyword>
<evidence type="ECO:0000256" key="2">
    <source>
        <dbReference type="ARBA" id="ARBA00022737"/>
    </source>
</evidence>
<dbReference type="InterPro" id="IPR001190">
    <property type="entry name" value="SRCR"/>
</dbReference>
<accession>A0A1X7VDW9</accession>
<dbReference type="PROSITE" id="PS50287">
    <property type="entry name" value="SRCR_2"/>
    <property type="match status" value="2"/>
</dbReference>
<organism evidence="8">
    <name type="scientific">Amphimedon queenslandica</name>
    <name type="common">Sponge</name>
    <dbReference type="NCBI Taxonomy" id="400682"/>
    <lineage>
        <taxon>Eukaryota</taxon>
        <taxon>Metazoa</taxon>
        <taxon>Porifera</taxon>
        <taxon>Demospongiae</taxon>
        <taxon>Heteroscleromorpha</taxon>
        <taxon>Haplosclerida</taxon>
        <taxon>Niphatidae</taxon>
        <taxon>Amphimedon</taxon>
    </lineage>
</organism>
<comment type="caution">
    <text evidence="4">Lacks conserved residue(s) required for the propagation of feature annotation.</text>
</comment>
<dbReference type="Gene3D" id="3.10.250.10">
    <property type="entry name" value="SRCR-like domain"/>
    <property type="match status" value="2"/>
</dbReference>
<feature type="signal peptide" evidence="6">
    <location>
        <begin position="1"/>
        <end position="17"/>
    </location>
</feature>
<dbReference type="InterPro" id="IPR036772">
    <property type="entry name" value="SRCR-like_dom_sf"/>
</dbReference>
<name>A0A1X7VDW9_AMPQE</name>
<feature type="domain" description="SRCR" evidence="7">
    <location>
        <begin position="163"/>
        <end position="266"/>
    </location>
</feature>
<evidence type="ECO:0000256" key="4">
    <source>
        <dbReference type="PROSITE-ProRule" id="PRU00196"/>
    </source>
</evidence>
<dbReference type="SMART" id="SM00202">
    <property type="entry name" value="SR"/>
    <property type="match status" value="1"/>
</dbReference>
<dbReference type="AlphaFoldDB" id="A0A1X7VDW9"/>
<evidence type="ECO:0000256" key="1">
    <source>
        <dbReference type="ARBA" id="ARBA00022729"/>
    </source>
</evidence>
<evidence type="ECO:0000256" key="5">
    <source>
        <dbReference type="SAM" id="Phobius"/>
    </source>
</evidence>
<dbReference type="EnsemblMetazoa" id="XM_019993953.1">
    <property type="protein sequence ID" value="XP_019849512.1"/>
    <property type="gene ID" value="LOC109580599"/>
</dbReference>
<protein>
    <recommendedName>
        <fullName evidence="7">SRCR domain-containing protein</fullName>
    </recommendedName>
</protein>
<gene>
    <name evidence="8" type="primary">109580599</name>
</gene>
<reference evidence="9" key="1">
    <citation type="journal article" date="2010" name="Nature">
        <title>The Amphimedon queenslandica genome and the evolution of animal complexity.</title>
        <authorList>
            <person name="Srivastava M."/>
            <person name="Simakov O."/>
            <person name="Chapman J."/>
            <person name="Fahey B."/>
            <person name="Gauthier M.E."/>
            <person name="Mitros T."/>
            <person name="Richards G.S."/>
            <person name="Conaco C."/>
            <person name="Dacre M."/>
            <person name="Hellsten U."/>
            <person name="Larroux C."/>
            <person name="Putnam N.H."/>
            <person name="Stanke M."/>
            <person name="Adamska M."/>
            <person name="Darling A."/>
            <person name="Degnan S.M."/>
            <person name="Oakley T.H."/>
            <person name="Plachetzki D.C."/>
            <person name="Zhai Y."/>
            <person name="Adamski M."/>
            <person name="Calcino A."/>
            <person name="Cummins S.F."/>
            <person name="Goodstein D.M."/>
            <person name="Harris C."/>
            <person name="Jackson D.J."/>
            <person name="Leys S.P."/>
            <person name="Shu S."/>
            <person name="Woodcroft B.J."/>
            <person name="Vervoort M."/>
            <person name="Kosik K.S."/>
            <person name="Manning G."/>
            <person name="Degnan B.M."/>
            <person name="Rokhsar D.S."/>
        </authorList>
    </citation>
    <scope>NUCLEOTIDE SEQUENCE [LARGE SCALE GENOMIC DNA]</scope>
</reference>
<evidence type="ECO:0000313" key="9">
    <source>
        <dbReference type="Proteomes" id="UP000007879"/>
    </source>
</evidence>
<dbReference type="Proteomes" id="UP000007879">
    <property type="component" value="Unassembled WGS sequence"/>
</dbReference>
<evidence type="ECO:0000313" key="8">
    <source>
        <dbReference type="EnsemblMetazoa" id="Aqu2.1.37934_001"/>
    </source>
</evidence>
<feature type="domain" description="SRCR" evidence="7">
    <location>
        <begin position="26"/>
        <end position="149"/>
    </location>
</feature>
<dbReference type="KEGG" id="aqu:109580599"/>
<keyword evidence="5" id="KW-0472">Membrane</keyword>
<feature type="transmembrane region" description="Helical" evidence="5">
    <location>
        <begin position="307"/>
        <end position="333"/>
    </location>
</feature>
<sequence length="352" mass="38721">MYLQLLLLSLYLLEVEPLVVYSSGDIQLYSNGSSELSNNGGILQVYVNKWHDMDLFDEQWINVCSNGFNKGAAAAACRQLGYNDALNYGPYHQYNYQLNPNTSAYMMTGVACPFVSSYTKYGDNNLFRCSYFSTFTNDTHCTPVAVQCISDRTDSSPPYNGQVILTNKTERFNRSIASGYLQMYINGSWYPVCANVSYFGASSACRQLGYTGVSAIYIDKTYNGPGLYIGEAVCSLESLQCLSHCYNDTNVYRAINSCQLVHLVCRFNIEDAVVSSSGSQFLCQLPVGQSGNPTGNSCTTSSSSVGLSVSLGIFILITVIVSILLVSLALWTLCCNKNRKLYSNIDDSKLIS</sequence>
<keyword evidence="3" id="KW-1015">Disulfide bond</keyword>
<dbReference type="GO" id="GO:0016020">
    <property type="term" value="C:membrane"/>
    <property type="evidence" value="ECO:0007669"/>
    <property type="project" value="InterPro"/>
</dbReference>
<keyword evidence="2" id="KW-0677">Repeat</keyword>
<dbReference type="InParanoid" id="A0A1X7VDW9"/>